<evidence type="ECO:0000256" key="5">
    <source>
        <dbReference type="ARBA" id="ARBA00022692"/>
    </source>
</evidence>
<keyword evidence="7 8" id="KW-0472">Membrane</keyword>
<dbReference type="GO" id="GO:0055085">
    <property type="term" value="P:transmembrane transport"/>
    <property type="evidence" value="ECO:0007669"/>
    <property type="project" value="InterPro"/>
</dbReference>
<feature type="transmembrane region" description="Helical" evidence="8">
    <location>
        <begin position="243"/>
        <end position="265"/>
    </location>
</feature>
<evidence type="ECO:0000256" key="3">
    <source>
        <dbReference type="ARBA" id="ARBA00022448"/>
    </source>
</evidence>
<evidence type="ECO:0000313" key="12">
    <source>
        <dbReference type="Proteomes" id="UP000003157"/>
    </source>
</evidence>
<evidence type="ECO:0000256" key="2">
    <source>
        <dbReference type="ARBA" id="ARBA00007069"/>
    </source>
</evidence>
<dbReference type="Pfam" id="PF00528">
    <property type="entry name" value="BPD_transp_1"/>
    <property type="match status" value="1"/>
</dbReference>
<keyword evidence="5 8" id="KW-0812">Transmembrane</keyword>
<dbReference type="RefSeq" id="WP_008789906.1">
    <property type="nucleotide sequence ID" value="NZ_AKCB01000001.1"/>
</dbReference>
<evidence type="ECO:0000256" key="8">
    <source>
        <dbReference type="RuleBase" id="RU363032"/>
    </source>
</evidence>
<dbReference type="InterPro" id="IPR000515">
    <property type="entry name" value="MetI-like"/>
</dbReference>
<dbReference type="CDD" id="cd06261">
    <property type="entry name" value="TM_PBP2"/>
    <property type="match status" value="1"/>
</dbReference>
<keyword evidence="6 8" id="KW-1133">Transmembrane helix</keyword>
<organism evidence="11 12">
    <name type="scientific">Coprobacillus cateniformis</name>
    <dbReference type="NCBI Taxonomy" id="100884"/>
    <lineage>
        <taxon>Bacteria</taxon>
        <taxon>Bacillati</taxon>
        <taxon>Bacillota</taxon>
        <taxon>Erysipelotrichia</taxon>
        <taxon>Erysipelotrichales</taxon>
        <taxon>Coprobacillaceae</taxon>
        <taxon>Coprobacillus</taxon>
    </lineage>
</organism>
<dbReference type="AlphaFoldDB" id="E7GDH6"/>
<evidence type="ECO:0000256" key="9">
    <source>
        <dbReference type="SAM" id="MobiDB-lite"/>
    </source>
</evidence>
<dbReference type="eggNOG" id="COG1176">
    <property type="taxonomic scope" value="Bacteria"/>
</dbReference>
<feature type="transmembrane region" description="Helical" evidence="8">
    <location>
        <begin position="95"/>
        <end position="119"/>
    </location>
</feature>
<dbReference type="HOGENOM" id="CLU_016047_18_3_9"/>
<evidence type="ECO:0000256" key="6">
    <source>
        <dbReference type="ARBA" id="ARBA00022989"/>
    </source>
</evidence>
<feature type="compositionally biased region" description="Basic residues" evidence="9">
    <location>
        <begin position="283"/>
        <end position="296"/>
    </location>
</feature>
<reference evidence="11 12" key="1">
    <citation type="submission" date="2010-12" db="EMBL/GenBank/DDBJ databases">
        <title>The Genome Sequence of Coprobacillus sp. strain 29_1.</title>
        <authorList>
            <consortium name="The Broad Institute Genome Sequencing Platform"/>
            <person name="Earl A."/>
            <person name="Ward D."/>
            <person name="Feldgarden M."/>
            <person name="Gevers D."/>
            <person name="Daigneault M."/>
            <person name="Sibley C.D."/>
            <person name="White A."/>
            <person name="Strauss J."/>
            <person name="Allen-Vercoe E."/>
            <person name="Young S.K."/>
            <person name="Zeng Q."/>
            <person name="Gargeya S."/>
            <person name="Fitzgerald M."/>
            <person name="Haas B."/>
            <person name="Abouelleil A."/>
            <person name="Alvarado L."/>
            <person name="Arachchi H.M."/>
            <person name="Berlin A."/>
            <person name="Brown A."/>
            <person name="Chapman S.B."/>
            <person name="Chen Z."/>
            <person name="Dunbar C."/>
            <person name="Freedman E."/>
            <person name="Gearin G."/>
            <person name="Gellesch M."/>
            <person name="Goldberg J."/>
            <person name="Griggs A."/>
            <person name="Gujja S."/>
            <person name="Heilman E."/>
            <person name="Heiman D."/>
            <person name="Howarth C."/>
            <person name="Larson L."/>
            <person name="Lui A."/>
            <person name="MacDonald P.J.P."/>
            <person name="Mehta T."/>
            <person name="Montmayeur A."/>
            <person name="Murphy C."/>
            <person name="Neiman D."/>
            <person name="Pearson M."/>
            <person name="Priest M."/>
            <person name="Roberts A."/>
            <person name="Saif S."/>
            <person name="Shea T."/>
            <person name="Shenoy N."/>
            <person name="Sisk P."/>
            <person name="Stolte C."/>
            <person name="Sykes S."/>
            <person name="White J."/>
            <person name="Yandava C."/>
            <person name="Nusbaum C."/>
            <person name="Birren B."/>
        </authorList>
    </citation>
    <scope>NUCLEOTIDE SEQUENCE [LARGE SCALE GENOMIC DNA]</scope>
    <source>
        <strain evidence="11 12">29_1</strain>
    </source>
</reference>
<feature type="transmembrane region" description="Helical" evidence="8">
    <location>
        <begin position="139"/>
        <end position="162"/>
    </location>
</feature>
<comment type="caution">
    <text evidence="11">The sequence shown here is derived from an EMBL/GenBank/DDBJ whole genome shotgun (WGS) entry which is preliminary data.</text>
</comment>
<name>E7GDH6_9FIRM</name>
<feature type="transmembrane region" description="Helical" evidence="8">
    <location>
        <begin position="193"/>
        <end position="217"/>
    </location>
</feature>
<dbReference type="EMBL" id="ADKX01000041">
    <property type="protein sequence ID" value="EFW04027.1"/>
    <property type="molecule type" value="Genomic_DNA"/>
</dbReference>
<evidence type="ECO:0000259" key="10">
    <source>
        <dbReference type="PROSITE" id="PS50928"/>
    </source>
</evidence>
<keyword evidence="3 8" id="KW-0813">Transport</keyword>
<accession>E7GDH6</accession>
<dbReference type="GO" id="GO:0005886">
    <property type="term" value="C:plasma membrane"/>
    <property type="evidence" value="ECO:0007669"/>
    <property type="project" value="UniProtKB-SubCell"/>
</dbReference>
<dbReference type="Proteomes" id="UP000003157">
    <property type="component" value="Unassembled WGS sequence"/>
</dbReference>
<dbReference type="PANTHER" id="PTHR42929">
    <property type="entry name" value="INNER MEMBRANE ABC TRANSPORTER PERMEASE PROTEIN YDCU-RELATED-RELATED"/>
    <property type="match status" value="1"/>
</dbReference>
<feature type="domain" description="ABC transmembrane type-1" evidence="10">
    <location>
        <begin position="60"/>
        <end position="264"/>
    </location>
</feature>
<comment type="subcellular location">
    <subcellularLocation>
        <location evidence="1 8">Cell membrane</location>
        <topology evidence="1 8">Multi-pass membrane protein</topology>
    </subcellularLocation>
</comment>
<gene>
    <name evidence="11" type="ORF">HMPREF9488_02819</name>
</gene>
<dbReference type="Gene3D" id="1.10.3720.10">
    <property type="entry name" value="MetI-like"/>
    <property type="match status" value="1"/>
</dbReference>
<dbReference type="PROSITE" id="PS50928">
    <property type="entry name" value="ABC_TM1"/>
    <property type="match status" value="1"/>
</dbReference>
<feature type="transmembrane region" description="Helical" evidence="8">
    <location>
        <begin position="55"/>
        <end position="83"/>
    </location>
</feature>
<sequence>MKQYKKLVSPYCFWLFVLTIVPMMLIAFYALTAKGTEITTFKFTFDNFFKFLDPIFVSVLMRSLILGILTTAVCFLIGYPIAYMISKCKEGTQTVLILLITIPTWINLLMRTYAWMSILSNNGIINNVLESIGLGPVQMMYTDFAVVMGMVYNFLPFMILPIHTSLTNMDKSLTEASMDLGASRIQTFFKVTFRLSLSGVLTGVTMVFLPAISAFVIPKMLGGGQYSLIGNFIEQQFITVGNWHFGSAVSLVLAVIVIILMALIYKVEKRTNVSDEKDEGGKRSGKRKKIRKNFMH</sequence>
<feature type="transmembrane region" description="Helical" evidence="8">
    <location>
        <begin position="12"/>
        <end position="31"/>
    </location>
</feature>
<dbReference type="GeneID" id="78228390"/>
<protein>
    <submittedName>
        <fullName evidence="11">Spermidine/putrescine transport system permease PotB</fullName>
    </submittedName>
</protein>
<dbReference type="SUPFAM" id="SSF161098">
    <property type="entry name" value="MetI-like"/>
    <property type="match status" value="1"/>
</dbReference>
<dbReference type="InterPro" id="IPR035906">
    <property type="entry name" value="MetI-like_sf"/>
</dbReference>
<proteinExistence type="inferred from homology"/>
<evidence type="ECO:0000256" key="7">
    <source>
        <dbReference type="ARBA" id="ARBA00023136"/>
    </source>
</evidence>
<dbReference type="PANTHER" id="PTHR42929:SF1">
    <property type="entry name" value="INNER MEMBRANE ABC TRANSPORTER PERMEASE PROTEIN YDCU-RELATED"/>
    <property type="match status" value="1"/>
</dbReference>
<feature type="region of interest" description="Disordered" evidence="9">
    <location>
        <begin position="275"/>
        <end position="296"/>
    </location>
</feature>
<dbReference type="OrthoDB" id="9807047at2"/>
<keyword evidence="12" id="KW-1185">Reference proteome</keyword>
<evidence type="ECO:0000256" key="4">
    <source>
        <dbReference type="ARBA" id="ARBA00022475"/>
    </source>
</evidence>
<comment type="similarity">
    <text evidence="2">Belongs to the binding-protein-dependent transport system permease family. CysTW subfamily.</text>
</comment>
<evidence type="ECO:0000256" key="1">
    <source>
        <dbReference type="ARBA" id="ARBA00004651"/>
    </source>
</evidence>
<dbReference type="STRING" id="100884.GCA_000269565_00482"/>
<evidence type="ECO:0000313" key="11">
    <source>
        <dbReference type="EMBL" id="EFW04027.1"/>
    </source>
</evidence>
<keyword evidence="4" id="KW-1003">Cell membrane</keyword>